<organism evidence="3 4">
    <name type="scientific">Hyphococcus luteus</name>
    <dbReference type="NCBI Taxonomy" id="2058213"/>
    <lineage>
        <taxon>Bacteria</taxon>
        <taxon>Pseudomonadati</taxon>
        <taxon>Pseudomonadota</taxon>
        <taxon>Alphaproteobacteria</taxon>
        <taxon>Parvularculales</taxon>
        <taxon>Parvularculaceae</taxon>
        <taxon>Hyphococcus</taxon>
    </lineage>
</organism>
<protein>
    <submittedName>
        <fullName evidence="3">Amidohydrolase</fullName>
    </submittedName>
</protein>
<evidence type="ECO:0000259" key="2">
    <source>
        <dbReference type="Pfam" id="PF04909"/>
    </source>
</evidence>
<keyword evidence="1" id="KW-0456">Lyase</keyword>
<dbReference type="Proteomes" id="UP000239504">
    <property type="component" value="Unassembled WGS sequence"/>
</dbReference>
<dbReference type="OrthoDB" id="9787654at2"/>
<dbReference type="GO" id="GO:0016831">
    <property type="term" value="F:carboxy-lyase activity"/>
    <property type="evidence" value="ECO:0007669"/>
    <property type="project" value="InterPro"/>
</dbReference>
<dbReference type="SUPFAM" id="SSF51556">
    <property type="entry name" value="Metallo-dependent hydrolases"/>
    <property type="match status" value="1"/>
</dbReference>
<keyword evidence="4" id="KW-1185">Reference proteome</keyword>
<dbReference type="EMBL" id="PJCH01000006">
    <property type="protein sequence ID" value="PQA87625.1"/>
    <property type="molecule type" value="Genomic_DNA"/>
</dbReference>
<feature type="domain" description="Amidohydrolase-related" evidence="2">
    <location>
        <begin position="17"/>
        <end position="263"/>
    </location>
</feature>
<name>A0A2S7K536_9PROT</name>
<comment type="caution">
    <text evidence="3">The sequence shown here is derived from an EMBL/GenBank/DDBJ whole genome shotgun (WGS) entry which is preliminary data.</text>
</comment>
<evidence type="ECO:0000313" key="3">
    <source>
        <dbReference type="EMBL" id="PQA87625.1"/>
    </source>
</evidence>
<evidence type="ECO:0000256" key="1">
    <source>
        <dbReference type="ARBA" id="ARBA00023239"/>
    </source>
</evidence>
<dbReference type="PANTHER" id="PTHR21240">
    <property type="entry name" value="2-AMINO-3-CARBOXYLMUCONATE-6-SEMIALDEHYDE DECARBOXYLASE"/>
    <property type="match status" value="1"/>
</dbReference>
<keyword evidence="3" id="KW-0378">Hydrolase</keyword>
<dbReference type="GO" id="GO:0016787">
    <property type="term" value="F:hydrolase activity"/>
    <property type="evidence" value="ECO:0007669"/>
    <property type="project" value="UniProtKB-KW"/>
</dbReference>
<dbReference type="InterPro" id="IPR006680">
    <property type="entry name" value="Amidohydro-rel"/>
</dbReference>
<evidence type="ECO:0000313" key="4">
    <source>
        <dbReference type="Proteomes" id="UP000239504"/>
    </source>
</evidence>
<proteinExistence type="predicted"/>
<dbReference type="AlphaFoldDB" id="A0A2S7K536"/>
<dbReference type="InterPro" id="IPR032466">
    <property type="entry name" value="Metal_Hydrolase"/>
</dbReference>
<dbReference type="InterPro" id="IPR032465">
    <property type="entry name" value="ACMSD"/>
</dbReference>
<sequence length="265" mass="28625">MIVDAHCHVSTRWYEPVETLLFQMDRCGVDKAVLVQLLGAVENDDMMSACAAHPDRFRFVAAIDPECDDPRGAMEKAADAGAAGLRFRPGFRAAKGDSLGPWRAAEEFGMAVSCVSPAAQFVDGSLEEAARACPHLMIVLEHLGGLARPDVGDRDAMMQKVLALSALPNVLLKVPGLGQLAPRRKSFDQGDEHPLELDGVHSILERTRAAFGDERLLWGSDFPPVAAREGYAQALEWAQNAWREIGADSSAIFGGNAIRVFGFPA</sequence>
<dbReference type="RefSeq" id="WP_104830163.1">
    <property type="nucleotide sequence ID" value="NZ_PJCH01000006.1"/>
</dbReference>
<dbReference type="PANTHER" id="PTHR21240:SF19">
    <property type="entry name" value="CATALYTIC_ HYDROLASE"/>
    <property type="match status" value="1"/>
</dbReference>
<accession>A0A2S7K536</accession>
<dbReference type="Gene3D" id="3.20.20.140">
    <property type="entry name" value="Metal-dependent hydrolases"/>
    <property type="match status" value="1"/>
</dbReference>
<gene>
    <name evidence="3" type="ORF">CW354_11150</name>
</gene>
<reference evidence="3 4" key="1">
    <citation type="submission" date="2017-12" db="EMBL/GenBank/DDBJ databases">
        <authorList>
            <person name="Hurst M.R.H."/>
        </authorList>
    </citation>
    <scope>NUCLEOTIDE SEQUENCE [LARGE SCALE GENOMIC DNA]</scope>
    <source>
        <strain evidence="3 4">SY-3-19</strain>
    </source>
</reference>
<dbReference type="Pfam" id="PF04909">
    <property type="entry name" value="Amidohydro_2"/>
    <property type="match status" value="1"/>
</dbReference>